<dbReference type="RefSeq" id="WP_173069906.1">
    <property type="nucleotide sequence ID" value="NZ_BAABGO010000014.1"/>
</dbReference>
<comment type="caution">
    <text evidence="1">The sequence shown here is derived from an EMBL/GenBank/DDBJ whole genome shotgun (WGS) entry which is preliminary data.</text>
</comment>
<dbReference type="AlphaFoldDB" id="A0A6V8KWT7"/>
<gene>
    <name evidence="1" type="ORF">Phou_092350</name>
</gene>
<evidence type="ECO:0000313" key="1">
    <source>
        <dbReference type="EMBL" id="GFJ85055.1"/>
    </source>
</evidence>
<reference evidence="1 2" key="1">
    <citation type="submission" date="2020-03" db="EMBL/GenBank/DDBJ databases">
        <title>Whole genome shotgun sequence of Phytohabitans houttuyneae NBRC 108639.</title>
        <authorList>
            <person name="Komaki H."/>
            <person name="Tamura T."/>
        </authorList>
    </citation>
    <scope>NUCLEOTIDE SEQUENCE [LARGE SCALE GENOMIC DNA]</scope>
    <source>
        <strain evidence="1 2">NBRC 108639</strain>
    </source>
</reference>
<keyword evidence="2" id="KW-1185">Reference proteome</keyword>
<dbReference type="EMBL" id="BLPF01000004">
    <property type="protein sequence ID" value="GFJ85055.1"/>
    <property type="molecule type" value="Genomic_DNA"/>
</dbReference>
<organism evidence="1 2">
    <name type="scientific">Phytohabitans houttuyneae</name>
    <dbReference type="NCBI Taxonomy" id="1076126"/>
    <lineage>
        <taxon>Bacteria</taxon>
        <taxon>Bacillati</taxon>
        <taxon>Actinomycetota</taxon>
        <taxon>Actinomycetes</taxon>
        <taxon>Micromonosporales</taxon>
        <taxon>Micromonosporaceae</taxon>
    </lineage>
</organism>
<name>A0A6V8KWT7_9ACTN</name>
<proteinExistence type="predicted"/>
<dbReference type="Proteomes" id="UP000482800">
    <property type="component" value="Unassembled WGS sequence"/>
</dbReference>
<accession>A0A6V8KWT7</accession>
<sequence>MLAPEEYDDVLVVVAHPFGDVEVPLTEWLRVGPGPRPLVRITRARRRSGEPVALSEIPARDQRGT</sequence>
<protein>
    <submittedName>
        <fullName evidence="1">Uncharacterized protein</fullName>
    </submittedName>
</protein>
<evidence type="ECO:0000313" key="2">
    <source>
        <dbReference type="Proteomes" id="UP000482800"/>
    </source>
</evidence>
<reference evidence="1 2" key="2">
    <citation type="submission" date="2020-03" db="EMBL/GenBank/DDBJ databases">
        <authorList>
            <person name="Ichikawa N."/>
            <person name="Kimura A."/>
            <person name="Kitahashi Y."/>
            <person name="Uohara A."/>
        </authorList>
    </citation>
    <scope>NUCLEOTIDE SEQUENCE [LARGE SCALE GENOMIC DNA]</scope>
    <source>
        <strain evidence="1 2">NBRC 108639</strain>
    </source>
</reference>